<dbReference type="EMBL" id="CM016553">
    <property type="protein sequence ID" value="TKW31194.1"/>
    <property type="molecule type" value="Genomic_DNA"/>
</dbReference>
<gene>
    <name evidence="1" type="ORF">SEVIR_2G089000v2</name>
</gene>
<evidence type="ECO:0008006" key="3">
    <source>
        <dbReference type="Google" id="ProtNLM"/>
    </source>
</evidence>
<dbReference type="OMA" id="YLNIWER"/>
<name>A0A4U6VQX1_SETVI</name>
<dbReference type="AlphaFoldDB" id="A0A4U6VQX1"/>
<sequence>MQVGDGKLTLFWNDRWIDGRSIAEIAPCLNQAVGRKRRNVYEGLQDRRWVKYITGALTVQVLLDYLNIWERMRSITLDDSVQDKKQMR</sequence>
<proteinExistence type="predicted"/>
<dbReference type="Gramene" id="TKW31194">
    <property type="protein sequence ID" value="TKW31194"/>
    <property type="gene ID" value="SEVIR_2G089000v2"/>
</dbReference>
<evidence type="ECO:0000313" key="2">
    <source>
        <dbReference type="Proteomes" id="UP000298652"/>
    </source>
</evidence>
<reference evidence="1" key="1">
    <citation type="submission" date="2019-03" db="EMBL/GenBank/DDBJ databases">
        <title>WGS assembly of Setaria viridis.</title>
        <authorList>
            <person name="Huang P."/>
            <person name="Jenkins J."/>
            <person name="Grimwood J."/>
            <person name="Barry K."/>
            <person name="Healey A."/>
            <person name="Mamidi S."/>
            <person name="Sreedasyam A."/>
            <person name="Shu S."/>
            <person name="Feldman M."/>
            <person name="Wu J."/>
            <person name="Yu Y."/>
            <person name="Chen C."/>
            <person name="Johnson J."/>
            <person name="Rokhsar D."/>
            <person name="Baxter I."/>
            <person name="Schmutz J."/>
            <person name="Brutnell T."/>
            <person name="Kellogg E."/>
        </authorList>
    </citation>
    <scope>NUCLEOTIDE SEQUENCE [LARGE SCALE GENOMIC DNA]</scope>
</reference>
<organism evidence="1 2">
    <name type="scientific">Setaria viridis</name>
    <name type="common">Green bristlegrass</name>
    <name type="synonym">Setaria italica subsp. viridis</name>
    <dbReference type="NCBI Taxonomy" id="4556"/>
    <lineage>
        <taxon>Eukaryota</taxon>
        <taxon>Viridiplantae</taxon>
        <taxon>Streptophyta</taxon>
        <taxon>Embryophyta</taxon>
        <taxon>Tracheophyta</taxon>
        <taxon>Spermatophyta</taxon>
        <taxon>Magnoliopsida</taxon>
        <taxon>Liliopsida</taxon>
        <taxon>Poales</taxon>
        <taxon>Poaceae</taxon>
        <taxon>PACMAD clade</taxon>
        <taxon>Panicoideae</taxon>
        <taxon>Panicodae</taxon>
        <taxon>Paniceae</taxon>
        <taxon>Cenchrinae</taxon>
        <taxon>Setaria</taxon>
    </lineage>
</organism>
<protein>
    <recommendedName>
        <fullName evidence="3">Reverse transcriptase zinc-binding domain-containing protein</fullName>
    </recommendedName>
</protein>
<keyword evidence="2" id="KW-1185">Reference proteome</keyword>
<evidence type="ECO:0000313" key="1">
    <source>
        <dbReference type="EMBL" id="TKW31194.1"/>
    </source>
</evidence>
<dbReference type="Proteomes" id="UP000298652">
    <property type="component" value="Chromosome 2"/>
</dbReference>
<accession>A0A4U6VQX1</accession>